<proteinExistence type="predicted"/>
<organism evidence="1 2">
    <name type="scientific">Kribbella pittospori</name>
    <dbReference type="NCBI Taxonomy" id="722689"/>
    <lineage>
        <taxon>Bacteria</taxon>
        <taxon>Bacillati</taxon>
        <taxon>Actinomycetota</taxon>
        <taxon>Actinomycetes</taxon>
        <taxon>Propionibacteriales</taxon>
        <taxon>Kribbellaceae</taxon>
        <taxon>Kribbella</taxon>
    </lineage>
</organism>
<dbReference type="Proteomes" id="UP000291144">
    <property type="component" value="Unassembled WGS sequence"/>
</dbReference>
<reference evidence="1 2" key="1">
    <citation type="submission" date="2019-02" db="EMBL/GenBank/DDBJ databases">
        <title>Kribbella capetownensis sp. nov. and Kribbella speibonae sp. nov., isolated from soil.</title>
        <authorList>
            <person name="Curtis S.M."/>
            <person name="Norton I."/>
            <person name="Everest G.J."/>
            <person name="Meyers P.R."/>
        </authorList>
    </citation>
    <scope>NUCLEOTIDE SEQUENCE [LARGE SCALE GENOMIC DNA]</scope>
    <source>
        <strain evidence="1 2">NRRL B-24813</strain>
    </source>
</reference>
<accession>A0A4R0L1T2</accession>
<evidence type="ECO:0000313" key="1">
    <source>
        <dbReference type="EMBL" id="TCC64758.1"/>
    </source>
</evidence>
<sequence length="96" mass="10541">MALTEALSRQVYDPALHLRPGESEPPAANTKQRLGRYVEVALPGEHTSIVSLIRAAIELSQRIKHQDAPTRRDAGLAADAVILLANLLRRLAEPDR</sequence>
<dbReference type="AlphaFoldDB" id="A0A4R0L1T2"/>
<dbReference type="OrthoDB" id="5139861at2"/>
<comment type="caution">
    <text evidence="1">The sequence shown here is derived from an EMBL/GenBank/DDBJ whole genome shotgun (WGS) entry which is preliminary data.</text>
</comment>
<gene>
    <name evidence="1" type="ORF">E0H73_10390</name>
</gene>
<protein>
    <submittedName>
        <fullName evidence="1">Uncharacterized protein</fullName>
    </submittedName>
</protein>
<keyword evidence="2" id="KW-1185">Reference proteome</keyword>
<dbReference type="EMBL" id="SJKB01000002">
    <property type="protein sequence ID" value="TCC64758.1"/>
    <property type="molecule type" value="Genomic_DNA"/>
</dbReference>
<name>A0A4R0L1T2_9ACTN</name>
<dbReference type="RefSeq" id="WP_131353261.1">
    <property type="nucleotide sequence ID" value="NZ_SJKB01000002.1"/>
</dbReference>
<evidence type="ECO:0000313" key="2">
    <source>
        <dbReference type="Proteomes" id="UP000291144"/>
    </source>
</evidence>